<dbReference type="GO" id="GO:0005384">
    <property type="term" value="F:manganese ion transmembrane transporter activity"/>
    <property type="evidence" value="ECO:0007669"/>
    <property type="project" value="InterPro"/>
</dbReference>
<evidence type="ECO:0000313" key="7">
    <source>
        <dbReference type="EMBL" id="OLL21692.1"/>
    </source>
</evidence>
<dbReference type="STRING" id="1198029.A0A1U7LGL6"/>
<dbReference type="GO" id="GO:0030026">
    <property type="term" value="P:intracellular manganese ion homeostasis"/>
    <property type="evidence" value="ECO:0007669"/>
    <property type="project" value="InterPro"/>
</dbReference>
<evidence type="ECO:0000256" key="4">
    <source>
        <dbReference type="ARBA" id="ARBA00022989"/>
    </source>
</evidence>
<dbReference type="OMA" id="HFENPRV"/>
<evidence type="ECO:0000313" key="8">
    <source>
        <dbReference type="Proteomes" id="UP000186594"/>
    </source>
</evidence>
<sequence>MSFLFPRPKSYCSIVSEPSARHQEHHFENPRVISDVIIGLSDGLTVPFALMAGLSSLGNAIVIAGGMAELISGAISMGLGGYLAASSEAKHYANERRREEKEIVECPEEEEEEIFEALAPYGVTREACQPIIECLRKNPKGWVDFMMKFELGLEETGMRRAWVSAGTIGISYFLGGLCCLISLSKML</sequence>
<comment type="subcellular location">
    <subcellularLocation>
        <location evidence="1">Endomembrane system</location>
        <topology evidence="1">Multi-pass membrane protein</topology>
    </subcellularLocation>
</comment>
<accession>A0A1U7LGL6</accession>
<proteinExistence type="inferred from homology"/>
<comment type="caution">
    <text evidence="7">The sequence shown here is derived from an EMBL/GenBank/DDBJ whole genome shotgun (WGS) entry which is preliminary data.</text>
</comment>
<comment type="similarity">
    <text evidence="2">Belongs to the CCC1 family.</text>
</comment>
<dbReference type="EMBL" id="LXFE01004399">
    <property type="protein sequence ID" value="OLL21692.1"/>
    <property type="molecule type" value="Genomic_DNA"/>
</dbReference>
<dbReference type="PANTHER" id="PTHR31851">
    <property type="entry name" value="FE(2+)/MN(2+) TRANSPORTER PCL1"/>
    <property type="match status" value="1"/>
</dbReference>
<evidence type="ECO:0000256" key="3">
    <source>
        <dbReference type="ARBA" id="ARBA00022692"/>
    </source>
</evidence>
<reference evidence="7 8" key="1">
    <citation type="submission" date="2016-04" db="EMBL/GenBank/DDBJ databases">
        <title>Evolutionary innovation and constraint leading to complex multicellularity in the Ascomycota.</title>
        <authorList>
            <person name="Cisse O."/>
            <person name="Nguyen A."/>
            <person name="Hewitt D.A."/>
            <person name="Jedd G."/>
            <person name="Stajich J.E."/>
        </authorList>
    </citation>
    <scope>NUCLEOTIDE SEQUENCE [LARGE SCALE GENOMIC DNA]</scope>
    <source>
        <strain evidence="7 8">DAH-3</strain>
    </source>
</reference>
<evidence type="ECO:0000256" key="1">
    <source>
        <dbReference type="ARBA" id="ARBA00004127"/>
    </source>
</evidence>
<dbReference type="Proteomes" id="UP000186594">
    <property type="component" value="Unassembled WGS sequence"/>
</dbReference>
<keyword evidence="4 6" id="KW-1133">Transmembrane helix</keyword>
<keyword evidence="8" id="KW-1185">Reference proteome</keyword>
<gene>
    <name evidence="7" type="ORF">NEOLI_001084</name>
</gene>
<keyword evidence="3 6" id="KW-0812">Transmembrane</keyword>
<keyword evidence="5 6" id="KW-0472">Membrane</keyword>
<name>A0A1U7LGL6_NEOID</name>
<dbReference type="InterPro" id="IPR008217">
    <property type="entry name" value="Ccc1_fam"/>
</dbReference>
<dbReference type="GO" id="GO:0012505">
    <property type="term" value="C:endomembrane system"/>
    <property type="evidence" value="ECO:0007669"/>
    <property type="project" value="UniProtKB-SubCell"/>
</dbReference>
<evidence type="ECO:0000256" key="5">
    <source>
        <dbReference type="ARBA" id="ARBA00023136"/>
    </source>
</evidence>
<evidence type="ECO:0000256" key="2">
    <source>
        <dbReference type="ARBA" id="ARBA00007049"/>
    </source>
</evidence>
<feature type="transmembrane region" description="Helical" evidence="6">
    <location>
        <begin position="161"/>
        <end position="183"/>
    </location>
</feature>
<dbReference type="AlphaFoldDB" id="A0A1U7LGL6"/>
<dbReference type="Pfam" id="PF01988">
    <property type="entry name" value="VIT1"/>
    <property type="match status" value="1"/>
</dbReference>
<dbReference type="OrthoDB" id="73465at2759"/>
<organism evidence="7 8">
    <name type="scientific">Neolecta irregularis (strain DAH-3)</name>
    <dbReference type="NCBI Taxonomy" id="1198029"/>
    <lineage>
        <taxon>Eukaryota</taxon>
        <taxon>Fungi</taxon>
        <taxon>Dikarya</taxon>
        <taxon>Ascomycota</taxon>
        <taxon>Taphrinomycotina</taxon>
        <taxon>Neolectales</taxon>
        <taxon>Neolectaceae</taxon>
        <taxon>Neolecta</taxon>
    </lineage>
</organism>
<evidence type="ECO:0000256" key="6">
    <source>
        <dbReference type="SAM" id="Phobius"/>
    </source>
</evidence>
<protein>
    <submittedName>
        <fullName evidence="7">Vacuolar iron transporter 1</fullName>
    </submittedName>
</protein>